<dbReference type="InterPro" id="IPR036470">
    <property type="entry name" value="Elicitin_sf"/>
</dbReference>
<dbReference type="Gene3D" id="1.10.239.10">
    <property type="entry name" value="Elicitin domain"/>
    <property type="match status" value="1"/>
</dbReference>
<dbReference type="AlphaFoldDB" id="A0A485L0A4"/>
<dbReference type="EMBL" id="CAADRA010005522">
    <property type="protein sequence ID" value="VFT90841.1"/>
    <property type="molecule type" value="Genomic_DNA"/>
</dbReference>
<sequence length="179" mass="17289">MKVASFALAAVASTAAAADCSTSTIVGALLPLALQITPCTTESGFDLMAAATSGKVPTATQLTAIQGSDACKTLYASLAKTLAGLSPPCTLGGVSTDKFATTPMDQAFTALLTLAGPGASSTNATKPSNATETNSTVTKPVTTAAAVTTAAPATTKPSSAAAASLSLAAVGLALYTAAQ</sequence>
<feature type="signal peptide" evidence="1">
    <location>
        <begin position="1"/>
        <end position="17"/>
    </location>
</feature>
<organism evidence="3 4">
    <name type="scientific">Aphanomyces stellatus</name>
    <dbReference type="NCBI Taxonomy" id="120398"/>
    <lineage>
        <taxon>Eukaryota</taxon>
        <taxon>Sar</taxon>
        <taxon>Stramenopiles</taxon>
        <taxon>Oomycota</taxon>
        <taxon>Saprolegniomycetes</taxon>
        <taxon>Saprolegniales</taxon>
        <taxon>Verrucalvaceae</taxon>
        <taxon>Aphanomyces</taxon>
    </lineage>
</organism>
<protein>
    <submittedName>
        <fullName evidence="3">Aste57867_14011 protein</fullName>
    </submittedName>
</protein>
<gene>
    <name evidence="3" type="primary">Aste57867_14011</name>
    <name evidence="2" type="ORF">As57867_013960</name>
    <name evidence="3" type="ORF">ASTE57867_14011</name>
</gene>
<keyword evidence="4" id="KW-1185">Reference proteome</keyword>
<proteinExistence type="predicted"/>
<evidence type="ECO:0000313" key="4">
    <source>
        <dbReference type="Proteomes" id="UP000332933"/>
    </source>
</evidence>
<name>A0A485L0A4_9STRA</name>
<dbReference type="OrthoDB" id="79318at2759"/>
<accession>A0A485L0A4</accession>
<keyword evidence="1" id="KW-0732">Signal</keyword>
<dbReference type="GO" id="GO:0005576">
    <property type="term" value="C:extracellular region"/>
    <property type="evidence" value="ECO:0007669"/>
    <property type="project" value="InterPro"/>
</dbReference>
<evidence type="ECO:0000313" key="2">
    <source>
        <dbReference type="EMBL" id="KAF0695166.1"/>
    </source>
</evidence>
<dbReference type="EMBL" id="VJMH01005501">
    <property type="protein sequence ID" value="KAF0695166.1"/>
    <property type="molecule type" value="Genomic_DNA"/>
</dbReference>
<feature type="chain" id="PRO_5036116277" evidence="1">
    <location>
        <begin position="18"/>
        <end position="179"/>
    </location>
</feature>
<reference evidence="3 4" key="1">
    <citation type="submission" date="2019-03" db="EMBL/GenBank/DDBJ databases">
        <authorList>
            <person name="Gaulin E."/>
            <person name="Dumas B."/>
        </authorList>
    </citation>
    <scope>NUCLEOTIDE SEQUENCE [LARGE SCALE GENOMIC DNA]</scope>
    <source>
        <strain evidence="3">CBS 568.67</strain>
    </source>
</reference>
<dbReference type="SUPFAM" id="SSF48647">
    <property type="entry name" value="Fungal elicitin"/>
    <property type="match status" value="1"/>
</dbReference>
<reference evidence="2" key="2">
    <citation type="submission" date="2019-06" db="EMBL/GenBank/DDBJ databases">
        <title>Genomics analysis of Aphanomyces spp. identifies a new class of oomycete effector associated with host adaptation.</title>
        <authorList>
            <person name="Gaulin E."/>
        </authorList>
    </citation>
    <scope>NUCLEOTIDE SEQUENCE</scope>
    <source>
        <strain evidence="2">CBS 578.67</strain>
    </source>
</reference>
<dbReference type="Proteomes" id="UP000332933">
    <property type="component" value="Unassembled WGS sequence"/>
</dbReference>
<evidence type="ECO:0000313" key="3">
    <source>
        <dbReference type="EMBL" id="VFT90841.1"/>
    </source>
</evidence>
<evidence type="ECO:0000256" key="1">
    <source>
        <dbReference type="SAM" id="SignalP"/>
    </source>
</evidence>